<evidence type="ECO:0000256" key="4">
    <source>
        <dbReference type="ARBA" id="ARBA00022884"/>
    </source>
</evidence>
<proteinExistence type="inferred from homology"/>
<dbReference type="InterPro" id="IPR003593">
    <property type="entry name" value="AAA+_ATPase"/>
</dbReference>
<accession>A0A662ZHH6</accession>
<dbReference type="GO" id="GO:0005525">
    <property type="term" value="F:GTP binding"/>
    <property type="evidence" value="ECO:0007669"/>
    <property type="project" value="UniProtKB-UniRule"/>
</dbReference>
<dbReference type="FunFam" id="3.40.50.300:FF:000022">
    <property type="entry name" value="Signal recognition particle 54 kDa subunit"/>
    <property type="match status" value="1"/>
</dbReference>
<evidence type="ECO:0000259" key="10">
    <source>
        <dbReference type="PROSITE" id="PS00300"/>
    </source>
</evidence>
<dbReference type="GO" id="GO:0048500">
    <property type="term" value="C:signal recognition particle"/>
    <property type="evidence" value="ECO:0007669"/>
    <property type="project" value="UniProtKB-UniRule"/>
</dbReference>
<dbReference type="GO" id="GO:0008312">
    <property type="term" value="F:7S RNA binding"/>
    <property type="evidence" value="ECO:0007669"/>
    <property type="project" value="InterPro"/>
</dbReference>
<dbReference type="Gene3D" id="1.10.260.30">
    <property type="entry name" value="Signal recognition particle, SRP54 subunit, M-domain"/>
    <property type="match status" value="1"/>
</dbReference>
<gene>
    <name evidence="9" type="primary">ffh</name>
    <name evidence="11" type="ORF">SAMN02910344_01174</name>
</gene>
<dbReference type="EMBL" id="FOXF01000017">
    <property type="protein sequence ID" value="SFP35588.1"/>
    <property type="molecule type" value="Genomic_DNA"/>
</dbReference>
<dbReference type="PANTHER" id="PTHR11564:SF5">
    <property type="entry name" value="SIGNAL RECOGNITION PARTICLE SUBUNIT SRP54"/>
    <property type="match status" value="1"/>
</dbReference>
<comment type="domain">
    <text evidence="9">Composed of three domains: the N-terminal N domain, which is responsible for interactions with the ribosome, the central G domain, which binds GTP, and the C-terminal M domain, which binds the RNA and the signal sequence of the RNC.</text>
</comment>
<evidence type="ECO:0000256" key="3">
    <source>
        <dbReference type="ARBA" id="ARBA00022801"/>
    </source>
</evidence>
<dbReference type="InterPro" id="IPR042101">
    <property type="entry name" value="SRP54_N_sf"/>
</dbReference>
<dbReference type="EC" id="3.6.5.4" evidence="9"/>
<evidence type="ECO:0000256" key="6">
    <source>
        <dbReference type="ARBA" id="ARBA00023135"/>
    </source>
</evidence>
<keyword evidence="7 9" id="KW-0687">Ribonucleoprotein</keyword>
<dbReference type="HAMAP" id="MF_00306">
    <property type="entry name" value="SRP54"/>
    <property type="match status" value="1"/>
</dbReference>
<dbReference type="GO" id="GO:0006614">
    <property type="term" value="P:SRP-dependent cotranslational protein targeting to membrane"/>
    <property type="evidence" value="ECO:0007669"/>
    <property type="project" value="InterPro"/>
</dbReference>
<dbReference type="InterPro" id="IPR013822">
    <property type="entry name" value="Signal_recog_particl_SRP54_hlx"/>
</dbReference>
<dbReference type="InterPro" id="IPR004125">
    <property type="entry name" value="Signal_recog_particle_SRP54_M"/>
</dbReference>
<evidence type="ECO:0000313" key="11">
    <source>
        <dbReference type="EMBL" id="SFP35588.1"/>
    </source>
</evidence>
<dbReference type="SUPFAM" id="SSF47446">
    <property type="entry name" value="Signal peptide-binding domain"/>
    <property type="match status" value="1"/>
</dbReference>
<comment type="subunit">
    <text evidence="9">Part of the signal recognition particle protein translocation system, which is composed of SRP and FtsY. SRP is a ribonucleoprotein composed of Ffh and a 4.5S RNA molecule.</text>
</comment>
<dbReference type="Pfam" id="PF00448">
    <property type="entry name" value="SRP54"/>
    <property type="match status" value="1"/>
</dbReference>
<evidence type="ECO:0000256" key="2">
    <source>
        <dbReference type="ARBA" id="ARBA00022741"/>
    </source>
</evidence>
<dbReference type="PROSITE" id="PS00300">
    <property type="entry name" value="SRP54"/>
    <property type="match status" value="1"/>
</dbReference>
<organism evidence="11 12">
    <name type="scientific">Ruminobacter amylophilus</name>
    <dbReference type="NCBI Taxonomy" id="867"/>
    <lineage>
        <taxon>Bacteria</taxon>
        <taxon>Pseudomonadati</taxon>
        <taxon>Pseudomonadota</taxon>
        <taxon>Gammaproteobacteria</taxon>
        <taxon>Aeromonadales</taxon>
        <taxon>Succinivibrionaceae</taxon>
        <taxon>Ruminobacter</taxon>
    </lineage>
</organism>
<dbReference type="InterPro" id="IPR004780">
    <property type="entry name" value="SRP"/>
</dbReference>
<dbReference type="CDD" id="cd18539">
    <property type="entry name" value="SRP_G"/>
    <property type="match status" value="1"/>
</dbReference>
<comment type="function">
    <text evidence="9">Involved in targeting and insertion of nascent membrane proteins into the cytoplasmic membrane. Binds to the hydrophobic signal sequence of the ribosome-nascent chain (RNC) as it emerges from the ribosomes. The SRP-RNC complex is then targeted to the cytoplasmic membrane where it interacts with the SRP receptor FtsY. Interaction with FtsY leads to the transfer of the RNC complex to the Sec translocase for insertion into the membrane, the hydrolysis of GTP by both Ffh and FtsY, and the dissociation of the SRP-FtsY complex into the individual components.</text>
</comment>
<sequence length="458" mass="50860">MFENLTQRLTKTLRNITGQGKLTEDNIKDTLREVRMALLEADVALPVVKDFIAEVKTKALGQEVNQALNPGQEFVKIVFEELKLVMGDECAELNLATQPPAVVLMAGLQGAGKTTTVAKLAKYLKDREKKKVMVVSADVYRPAAIEQLKTLAETVGVEFFPSTVEDKPLDIVRNALASAKIKFMDVLLVDTAGRLHVDEDMMNEIKEIHADINPVETLFVVDAMTGQDAANTAKAFNDALPLTGIILTKMDGDARGGAALSVRKITGKPIKFLGAGEKIEALDPFHPERMASRILDMGDILSLVEEMERKVDKKQAEKLADKFKTGKDFDFDDFRAQIVQMRNMGGIASMLDKLPGMSALPDEIKDKVDDKIIYRKEAIINSMTIKERRHPEIIKASRKKRIADGAGVEVTEVTKLIREFTQMQHMMKRLQSKGGLRKMLNLVKDLMPAAGFKMPPQQ</sequence>
<dbReference type="InterPro" id="IPR000897">
    <property type="entry name" value="SRP54_GTPase_dom"/>
</dbReference>
<dbReference type="Pfam" id="PF02978">
    <property type="entry name" value="SRP_SPB"/>
    <property type="match status" value="1"/>
</dbReference>
<keyword evidence="6 9" id="KW-0733">Signal recognition particle</keyword>
<keyword evidence="4 9" id="KW-0694">RNA-binding</keyword>
<dbReference type="PANTHER" id="PTHR11564">
    <property type="entry name" value="SIGNAL RECOGNITION PARTICLE 54K PROTEIN SRP54"/>
    <property type="match status" value="1"/>
</dbReference>
<dbReference type="SMART" id="SM00962">
    <property type="entry name" value="SRP54"/>
    <property type="match status" value="1"/>
</dbReference>
<dbReference type="SUPFAM" id="SSF52540">
    <property type="entry name" value="P-loop containing nucleoside triphosphate hydrolases"/>
    <property type="match status" value="1"/>
</dbReference>
<evidence type="ECO:0000256" key="7">
    <source>
        <dbReference type="ARBA" id="ARBA00023274"/>
    </source>
</evidence>
<feature type="binding site" evidence="9">
    <location>
        <begin position="190"/>
        <end position="194"/>
    </location>
    <ligand>
        <name>GTP</name>
        <dbReference type="ChEBI" id="CHEBI:37565"/>
    </ligand>
</feature>
<keyword evidence="5 9" id="KW-0342">GTP-binding</keyword>
<evidence type="ECO:0000256" key="8">
    <source>
        <dbReference type="ARBA" id="ARBA00048027"/>
    </source>
</evidence>
<dbReference type="SMART" id="SM00963">
    <property type="entry name" value="SRP54_N"/>
    <property type="match status" value="1"/>
</dbReference>
<dbReference type="Gene3D" id="1.20.120.140">
    <property type="entry name" value="Signal recognition particle SRP54, nucleotide-binding domain"/>
    <property type="match status" value="1"/>
</dbReference>
<dbReference type="AlphaFoldDB" id="A0A662ZHH6"/>
<dbReference type="SMART" id="SM00382">
    <property type="entry name" value="AAA"/>
    <property type="match status" value="1"/>
</dbReference>
<dbReference type="InterPro" id="IPR036891">
    <property type="entry name" value="Signal_recog_part_SRP54_M_sf"/>
</dbReference>
<feature type="domain" description="SRP54-type proteins GTP-binding" evidence="10">
    <location>
        <begin position="269"/>
        <end position="282"/>
    </location>
</feature>
<dbReference type="Pfam" id="PF02881">
    <property type="entry name" value="SRP54_N"/>
    <property type="match status" value="1"/>
</dbReference>
<dbReference type="InterPro" id="IPR022941">
    <property type="entry name" value="SRP54"/>
</dbReference>
<comment type="similarity">
    <text evidence="1 9">Belongs to the GTP-binding SRP family. SRP54 subfamily.</text>
</comment>
<evidence type="ECO:0000313" key="12">
    <source>
        <dbReference type="Proteomes" id="UP000243745"/>
    </source>
</evidence>
<feature type="binding site" evidence="9">
    <location>
        <begin position="248"/>
        <end position="251"/>
    </location>
    <ligand>
        <name>GTP</name>
        <dbReference type="ChEBI" id="CHEBI:37565"/>
    </ligand>
</feature>
<evidence type="ECO:0000256" key="1">
    <source>
        <dbReference type="ARBA" id="ARBA00005450"/>
    </source>
</evidence>
<dbReference type="RefSeq" id="WP_031578164.1">
    <property type="nucleotide sequence ID" value="NZ_FOXF01000017.1"/>
</dbReference>
<comment type="catalytic activity">
    <reaction evidence="8 9">
        <text>GTP + H2O = GDP + phosphate + H(+)</text>
        <dbReference type="Rhea" id="RHEA:19669"/>
        <dbReference type="ChEBI" id="CHEBI:15377"/>
        <dbReference type="ChEBI" id="CHEBI:15378"/>
        <dbReference type="ChEBI" id="CHEBI:37565"/>
        <dbReference type="ChEBI" id="CHEBI:43474"/>
        <dbReference type="ChEBI" id="CHEBI:58189"/>
        <dbReference type="EC" id="3.6.5.4"/>
    </reaction>
</comment>
<reference evidence="11 12" key="1">
    <citation type="submission" date="2016-10" db="EMBL/GenBank/DDBJ databases">
        <authorList>
            <person name="Varghese N."/>
            <person name="Submissions S."/>
        </authorList>
    </citation>
    <scope>NUCLEOTIDE SEQUENCE [LARGE SCALE GENOMIC DNA]</scope>
    <source>
        <strain evidence="11 12">DSM 1361</strain>
    </source>
</reference>
<keyword evidence="9" id="KW-0963">Cytoplasm</keyword>
<keyword evidence="12" id="KW-1185">Reference proteome</keyword>
<feature type="binding site" evidence="9">
    <location>
        <begin position="107"/>
        <end position="114"/>
    </location>
    <ligand>
        <name>GTP</name>
        <dbReference type="ChEBI" id="CHEBI:37565"/>
    </ligand>
</feature>
<dbReference type="InterPro" id="IPR027417">
    <property type="entry name" value="P-loop_NTPase"/>
</dbReference>
<dbReference type="Gene3D" id="3.40.50.300">
    <property type="entry name" value="P-loop containing nucleotide triphosphate hydrolases"/>
    <property type="match status" value="1"/>
</dbReference>
<keyword evidence="2 9" id="KW-0547">Nucleotide-binding</keyword>
<keyword evidence="3 9" id="KW-0378">Hydrolase</keyword>
<evidence type="ECO:0000256" key="9">
    <source>
        <dbReference type="HAMAP-Rule" id="MF_00306"/>
    </source>
</evidence>
<protein>
    <recommendedName>
        <fullName evidence="9">Signal recognition particle protein</fullName>
        <ecNumber evidence="9">3.6.5.4</ecNumber>
    </recommendedName>
    <alternativeName>
        <fullName evidence="9">Fifty-four homolog</fullName>
    </alternativeName>
</protein>
<comment type="subcellular location">
    <subcellularLocation>
        <location evidence="9">Cytoplasm</location>
    </subcellularLocation>
    <text evidence="9">The SRP-RNC complex is targeted to the cytoplasmic membrane.</text>
</comment>
<dbReference type="NCBIfam" id="TIGR00959">
    <property type="entry name" value="ffh"/>
    <property type="match status" value="1"/>
</dbReference>
<evidence type="ECO:0000256" key="5">
    <source>
        <dbReference type="ARBA" id="ARBA00023134"/>
    </source>
</evidence>
<dbReference type="GO" id="GO:0003924">
    <property type="term" value="F:GTPase activity"/>
    <property type="evidence" value="ECO:0007669"/>
    <property type="project" value="UniProtKB-UniRule"/>
</dbReference>
<dbReference type="Proteomes" id="UP000243745">
    <property type="component" value="Unassembled WGS sequence"/>
</dbReference>
<name>A0A662ZHH6_9GAMM</name>
<dbReference type="OrthoDB" id="9804720at2"/>